<gene>
    <name evidence="16" type="ORF">IFO71_12755</name>
</gene>
<dbReference type="InterPro" id="IPR004358">
    <property type="entry name" value="Sig_transdc_His_kin-like_C"/>
</dbReference>
<keyword evidence="11" id="KW-0902">Two-component regulatory system</keyword>
<evidence type="ECO:0000256" key="1">
    <source>
        <dbReference type="ARBA" id="ARBA00000085"/>
    </source>
</evidence>
<dbReference type="InterPro" id="IPR036890">
    <property type="entry name" value="HATPase_C_sf"/>
</dbReference>
<keyword evidence="6 13" id="KW-0812">Transmembrane</keyword>
<keyword evidence="12 13" id="KW-0472">Membrane</keyword>
<dbReference type="InterPro" id="IPR013727">
    <property type="entry name" value="2CSK_N"/>
</dbReference>
<keyword evidence="17" id="KW-1185">Reference proteome</keyword>
<dbReference type="InterPro" id="IPR003594">
    <property type="entry name" value="HATPase_dom"/>
</dbReference>
<dbReference type="SUPFAM" id="SSF47384">
    <property type="entry name" value="Homodimeric domain of signal transducing histidine kinase"/>
    <property type="match status" value="1"/>
</dbReference>
<reference evidence="16 17" key="1">
    <citation type="submission" date="2020-09" db="EMBL/GenBank/DDBJ databases">
        <title>Pseudoxanthomonas sp. CAU 1598 isolated from sand of Yaerae Beach.</title>
        <authorList>
            <person name="Kim W."/>
        </authorList>
    </citation>
    <scope>NUCLEOTIDE SEQUENCE [LARGE SCALE GENOMIC DNA]</scope>
    <source>
        <strain evidence="16 17">CAU 1598</strain>
    </source>
</reference>
<dbReference type="Pfam" id="PF02518">
    <property type="entry name" value="HATPase_c"/>
    <property type="match status" value="1"/>
</dbReference>
<dbReference type="SMART" id="SM00388">
    <property type="entry name" value="HisKA"/>
    <property type="match status" value="1"/>
</dbReference>
<accession>A0AAW3ZNF3</accession>
<dbReference type="SUPFAM" id="SSF55874">
    <property type="entry name" value="ATPase domain of HSP90 chaperone/DNA topoisomerase II/histidine kinase"/>
    <property type="match status" value="1"/>
</dbReference>
<comment type="caution">
    <text evidence="16">The sequence shown here is derived from an EMBL/GenBank/DDBJ whole genome shotgun (WGS) entry which is preliminary data.</text>
</comment>
<evidence type="ECO:0000256" key="9">
    <source>
        <dbReference type="ARBA" id="ARBA00022840"/>
    </source>
</evidence>
<dbReference type="EC" id="2.7.13.3" evidence="3"/>
<dbReference type="CDD" id="cd00082">
    <property type="entry name" value="HisKA"/>
    <property type="match status" value="1"/>
</dbReference>
<evidence type="ECO:0000256" key="4">
    <source>
        <dbReference type="ARBA" id="ARBA00022553"/>
    </source>
</evidence>
<dbReference type="Pfam" id="PF00512">
    <property type="entry name" value="HisKA"/>
    <property type="match status" value="1"/>
</dbReference>
<evidence type="ECO:0000256" key="5">
    <source>
        <dbReference type="ARBA" id="ARBA00022679"/>
    </source>
</evidence>
<keyword evidence="5" id="KW-0808">Transferase</keyword>
<feature type="domain" description="HAMP" evidence="15">
    <location>
        <begin position="189"/>
        <end position="241"/>
    </location>
</feature>
<evidence type="ECO:0000256" key="3">
    <source>
        <dbReference type="ARBA" id="ARBA00012438"/>
    </source>
</evidence>
<dbReference type="RefSeq" id="WP_192030027.1">
    <property type="nucleotide sequence ID" value="NZ_JACYTR010000026.1"/>
</dbReference>
<dbReference type="AlphaFoldDB" id="A0AAW3ZNF3"/>
<dbReference type="InterPro" id="IPR003660">
    <property type="entry name" value="HAMP_dom"/>
</dbReference>
<dbReference type="Proteomes" id="UP000613768">
    <property type="component" value="Unassembled WGS sequence"/>
</dbReference>
<feature type="domain" description="Histidine kinase" evidence="14">
    <location>
        <begin position="249"/>
        <end position="463"/>
    </location>
</feature>
<evidence type="ECO:0000256" key="6">
    <source>
        <dbReference type="ARBA" id="ARBA00022692"/>
    </source>
</evidence>
<comment type="catalytic activity">
    <reaction evidence="1">
        <text>ATP + protein L-histidine = ADP + protein N-phospho-L-histidine.</text>
        <dbReference type="EC" id="2.7.13.3"/>
    </reaction>
</comment>
<name>A0AAW3ZNF3_9GAMM</name>
<dbReference type="PROSITE" id="PS50885">
    <property type="entry name" value="HAMP"/>
    <property type="match status" value="1"/>
</dbReference>
<dbReference type="PANTHER" id="PTHR45436">
    <property type="entry name" value="SENSOR HISTIDINE KINASE YKOH"/>
    <property type="match status" value="1"/>
</dbReference>
<dbReference type="SMART" id="SM00387">
    <property type="entry name" value="HATPase_c"/>
    <property type="match status" value="1"/>
</dbReference>
<dbReference type="InterPro" id="IPR005467">
    <property type="entry name" value="His_kinase_dom"/>
</dbReference>
<dbReference type="InterPro" id="IPR036097">
    <property type="entry name" value="HisK_dim/P_sf"/>
</dbReference>
<dbReference type="Gene3D" id="3.30.565.10">
    <property type="entry name" value="Histidine kinase-like ATPase, C-terminal domain"/>
    <property type="match status" value="1"/>
</dbReference>
<evidence type="ECO:0000256" key="2">
    <source>
        <dbReference type="ARBA" id="ARBA00004141"/>
    </source>
</evidence>
<keyword evidence="9" id="KW-0067">ATP-binding</keyword>
<dbReference type="PANTHER" id="PTHR45436:SF14">
    <property type="entry name" value="SENSOR PROTEIN QSEC"/>
    <property type="match status" value="1"/>
</dbReference>
<dbReference type="InterPro" id="IPR050428">
    <property type="entry name" value="TCS_sensor_his_kinase"/>
</dbReference>
<evidence type="ECO:0000256" key="7">
    <source>
        <dbReference type="ARBA" id="ARBA00022741"/>
    </source>
</evidence>
<keyword evidence="4" id="KW-0597">Phosphoprotein</keyword>
<evidence type="ECO:0000259" key="15">
    <source>
        <dbReference type="PROSITE" id="PS50885"/>
    </source>
</evidence>
<sequence>MNSLSRWLLIGILCALLLSGLISGYAAYRSGQIEAGELFDAKLAHSARVLLSLIDQRLAEGDPPTQPIVVDVWSGHAEGRGGDLATTEGHAYETKLAFQVWSAQRQLLLRSHSAPEQPLGPVTPGFHSVQLDDGQWRSFALQAASGRWYVTGERDDARREIAEEIAAGLLLPLLLQIPLLGLFIGWLIGVGERSLRRVVAEVEVRAADRLQPLEIGKVPSEIAPLVSSINRLLGGLRGALERERRFTADAAHELRTPLAALQVHLDNMRNADSTSARDESVERLQQSVHRMRRMVEQLLELARLEPEHIREGVESIDMAGLAREVMAELAATKSGCAHNMELREEDGLPRVSGWSASIEILLRNLVDNALRFSPPGSDVRVSLAQRDSRLVLTVEDGGPGLEQHAHQRVLQRFHRELGTGVEGSGLGLSIVSQVVSLHGATLQLERSVDLGGLSVSVSFPLHRSDQQLARLPNSNGTLQGF</sequence>
<dbReference type="CDD" id="cd00075">
    <property type="entry name" value="HATPase"/>
    <property type="match status" value="1"/>
</dbReference>
<dbReference type="Pfam" id="PF08521">
    <property type="entry name" value="2CSK_N"/>
    <property type="match status" value="1"/>
</dbReference>
<dbReference type="PROSITE" id="PS50109">
    <property type="entry name" value="HIS_KIN"/>
    <property type="match status" value="1"/>
</dbReference>
<dbReference type="InterPro" id="IPR003661">
    <property type="entry name" value="HisK_dim/P_dom"/>
</dbReference>
<organism evidence="16 17">
    <name type="scientific">Pseudomarimonas arenosa</name>
    <dbReference type="NCBI Taxonomy" id="2774145"/>
    <lineage>
        <taxon>Bacteria</taxon>
        <taxon>Pseudomonadati</taxon>
        <taxon>Pseudomonadota</taxon>
        <taxon>Gammaproteobacteria</taxon>
        <taxon>Lysobacterales</taxon>
        <taxon>Lysobacteraceae</taxon>
        <taxon>Pseudomarimonas</taxon>
    </lineage>
</organism>
<dbReference type="GO" id="GO:0005886">
    <property type="term" value="C:plasma membrane"/>
    <property type="evidence" value="ECO:0007669"/>
    <property type="project" value="TreeGrafter"/>
</dbReference>
<dbReference type="GO" id="GO:0000155">
    <property type="term" value="F:phosphorelay sensor kinase activity"/>
    <property type="evidence" value="ECO:0007669"/>
    <property type="project" value="InterPro"/>
</dbReference>
<evidence type="ECO:0000256" key="10">
    <source>
        <dbReference type="ARBA" id="ARBA00022989"/>
    </source>
</evidence>
<dbReference type="EMBL" id="JACYTR010000026">
    <property type="protein sequence ID" value="MBD8526607.1"/>
    <property type="molecule type" value="Genomic_DNA"/>
</dbReference>
<keyword evidence="7" id="KW-0547">Nucleotide-binding</keyword>
<proteinExistence type="predicted"/>
<evidence type="ECO:0000259" key="14">
    <source>
        <dbReference type="PROSITE" id="PS50109"/>
    </source>
</evidence>
<keyword evidence="10 13" id="KW-1133">Transmembrane helix</keyword>
<evidence type="ECO:0000313" key="17">
    <source>
        <dbReference type="Proteomes" id="UP000613768"/>
    </source>
</evidence>
<feature type="transmembrane region" description="Helical" evidence="13">
    <location>
        <begin position="165"/>
        <end position="188"/>
    </location>
</feature>
<evidence type="ECO:0000256" key="12">
    <source>
        <dbReference type="ARBA" id="ARBA00023136"/>
    </source>
</evidence>
<comment type="subcellular location">
    <subcellularLocation>
        <location evidence="2">Membrane</location>
        <topology evidence="2">Multi-pass membrane protein</topology>
    </subcellularLocation>
</comment>
<evidence type="ECO:0000256" key="8">
    <source>
        <dbReference type="ARBA" id="ARBA00022777"/>
    </source>
</evidence>
<evidence type="ECO:0000256" key="11">
    <source>
        <dbReference type="ARBA" id="ARBA00023012"/>
    </source>
</evidence>
<dbReference type="Gene3D" id="1.10.287.130">
    <property type="match status" value="1"/>
</dbReference>
<protein>
    <recommendedName>
        <fullName evidence="3">histidine kinase</fullName>
        <ecNumber evidence="3">2.7.13.3</ecNumber>
    </recommendedName>
</protein>
<dbReference type="PRINTS" id="PR00344">
    <property type="entry name" value="BCTRLSENSOR"/>
</dbReference>
<evidence type="ECO:0000313" key="16">
    <source>
        <dbReference type="EMBL" id="MBD8526607.1"/>
    </source>
</evidence>
<evidence type="ECO:0000256" key="13">
    <source>
        <dbReference type="SAM" id="Phobius"/>
    </source>
</evidence>
<dbReference type="GO" id="GO:0005524">
    <property type="term" value="F:ATP binding"/>
    <property type="evidence" value="ECO:0007669"/>
    <property type="project" value="UniProtKB-KW"/>
</dbReference>
<keyword evidence="8 16" id="KW-0418">Kinase</keyword>